<evidence type="ECO:0000259" key="10">
    <source>
        <dbReference type="Pfam" id="PF04290"/>
    </source>
</evidence>
<dbReference type="OrthoDB" id="9815614at2"/>
<feature type="transmembrane region" description="Helical" evidence="9">
    <location>
        <begin position="131"/>
        <end position="157"/>
    </location>
</feature>
<dbReference type="EMBL" id="QWEI01000001">
    <property type="protein sequence ID" value="RHW40092.1"/>
    <property type="molecule type" value="Genomic_DNA"/>
</dbReference>
<comment type="caution">
    <text evidence="11">The sequence shown here is derived from an EMBL/GenBank/DDBJ whole genome shotgun (WGS) entry which is preliminary data.</text>
</comment>
<dbReference type="GO" id="GO:0022857">
    <property type="term" value="F:transmembrane transporter activity"/>
    <property type="evidence" value="ECO:0007669"/>
    <property type="project" value="TreeGrafter"/>
</dbReference>
<evidence type="ECO:0000256" key="9">
    <source>
        <dbReference type="SAM" id="Phobius"/>
    </source>
</evidence>
<evidence type="ECO:0000256" key="8">
    <source>
        <dbReference type="ARBA" id="ARBA00038436"/>
    </source>
</evidence>
<feature type="domain" description="Tripartite ATP-independent periplasmic transporters DctQ component" evidence="10">
    <location>
        <begin position="29"/>
        <end position="154"/>
    </location>
</feature>
<proteinExistence type="inferred from homology"/>
<feature type="transmembrane region" description="Helical" evidence="9">
    <location>
        <begin position="89"/>
        <end position="111"/>
    </location>
</feature>
<organism evidence="11 12">
    <name type="scientific">Ureibacillus yapensis</name>
    <dbReference type="NCBI Taxonomy" id="2304605"/>
    <lineage>
        <taxon>Bacteria</taxon>
        <taxon>Bacillati</taxon>
        <taxon>Bacillota</taxon>
        <taxon>Bacilli</taxon>
        <taxon>Bacillales</taxon>
        <taxon>Caryophanaceae</taxon>
        <taxon>Ureibacillus</taxon>
    </lineage>
</organism>
<dbReference type="PANTHER" id="PTHR35011">
    <property type="entry name" value="2,3-DIKETO-L-GULONATE TRAP TRANSPORTER SMALL PERMEASE PROTEIN YIAM"/>
    <property type="match status" value="1"/>
</dbReference>
<evidence type="ECO:0000256" key="1">
    <source>
        <dbReference type="ARBA" id="ARBA00004429"/>
    </source>
</evidence>
<comment type="subcellular location">
    <subcellularLocation>
        <location evidence="1">Cell inner membrane</location>
        <topology evidence="1">Multi-pass membrane protein</topology>
    </subcellularLocation>
</comment>
<evidence type="ECO:0000313" key="12">
    <source>
        <dbReference type="Proteomes" id="UP000265692"/>
    </source>
</evidence>
<keyword evidence="2" id="KW-0813">Transport</keyword>
<dbReference type="PANTHER" id="PTHR35011:SF2">
    <property type="entry name" value="2,3-DIKETO-L-GULONATE TRAP TRANSPORTER SMALL PERMEASE PROTEIN YIAM"/>
    <property type="match status" value="1"/>
</dbReference>
<evidence type="ECO:0000313" key="11">
    <source>
        <dbReference type="EMBL" id="RHW40092.1"/>
    </source>
</evidence>
<comment type="similarity">
    <text evidence="8">Belongs to the TRAP transporter small permease family.</text>
</comment>
<sequence length="166" mass="18678">MKVLNKVSDAVFRFEKWLAVLLALLLLVALAGGVLYRYLLKLPLFWADELAIFCLIWMTFVGGSMSLKVKEAPTINLLTDTVSPKMKRVFLILSNVILLVFTAYILYLSYYWLSASNIKVQTSTAMNMPKIYSYLSIPVSFICTAIHLLNSTVMALLGREEKGGLQ</sequence>
<name>A0A396SGB7_9BACL</name>
<keyword evidence="5 9" id="KW-0812">Transmembrane</keyword>
<protein>
    <submittedName>
        <fullName evidence="11">TRAP transporter small permease</fullName>
    </submittedName>
</protein>
<evidence type="ECO:0000256" key="2">
    <source>
        <dbReference type="ARBA" id="ARBA00022448"/>
    </source>
</evidence>
<reference evidence="11 12" key="1">
    <citation type="submission" date="2018-08" db="EMBL/GenBank/DDBJ databases">
        <title>Lysinibacillus sp. YLB-03 draft genome sequence.</title>
        <authorList>
            <person name="Yu L."/>
        </authorList>
    </citation>
    <scope>NUCLEOTIDE SEQUENCE [LARGE SCALE GENOMIC DNA]</scope>
    <source>
        <strain evidence="11 12">YLB-03</strain>
    </source>
</reference>
<dbReference type="InterPro" id="IPR007387">
    <property type="entry name" value="TRAP_DctQ"/>
</dbReference>
<dbReference type="Pfam" id="PF04290">
    <property type="entry name" value="DctQ"/>
    <property type="match status" value="1"/>
</dbReference>
<dbReference type="AlphaFoldDB" id="A0A396SGB7"/>
<keyword evidence="3" id="KW-1003">Cell membrane</keyword>
<dbReference type="InterPro" id="IPR055348">
    <property type="entry name" value="DctQ"/>
</dbReference>
<evidence type="ECO:0000256" key="3">
    <source>
        <dbReference type="ARBA" id="ARBA00022475"/>
    </source>
</evidence>
<keyword evidence="12" id="KW-1185">Reference proteome</keyword>
<dbReference type="RefSeq" id="WP_118875100.1">
    <property type="nucleotide sequence ID" value="NZ_QWEI01000001.1"/>
</dbReference>
<keyword evidence="7 9" id="KW-0472">Membrane</keyword>
<evidence type="ECO:0000256" key="6">
    <source>
        <dbReference type="ARBA" id="ARBA00022989"/>
    </source>
</evidence>
<accession>A0A396SGB7</accession>
<dbReference type="GO" id="GO:0015740">
    <property type="term" value="P:C4-dicarboxylate transport"/>
    <property type="evidence" value="ECO:0007669"/>
    <property type="project" value="TreeGrafter"/>
</dbReference>
<dbReference type="GO" id="GO:0005886">
    <property type="term" value="C:plasma membrane"/>
    <property type="evidence" value="ECO:0007669"/>
    <property type="project" value="UniProtKB-SubCell"/>
</dbReference>
<evidence type="ECO:0000256" key="4">
    <source>
        <dbReference type="ARBA" id="ARBA00022519"/>
    </source>
</evidence>
<gene>
    <name evidence="11" type="ORF">D1B33_04400</name>
</gene>
<keyword evidence="6 9" id="KW-1133">Transmembrane helix</keyword>
<evidence type="ECO:0000256" key="7">
    <source>
        <dbReference type="ARBA" id="ARBA00023136"/>
    </source>
</evidence>
<evidence type="ECO:0000256" key="5">
    <source>
        <dbReference type="ARBA" id="ARBA00022692"/>
    </source>
</evidence>
<keyword evidence="4" id="KW-0997">Cell inner membrane</keyword>
<dbReference type="Proteomes" id="UP000265692">
    <property type="component" value="Unassembled WGS sequence"/>
</dbReference>
<feature type="transmembrane region" description="Helical" evidence="9">
    <location>
        <begin position="50"/>
        <end position="69"/>
    </location>
</feature>